<feature type="transmembrane region" description="Helical" evidence="1">
    <location>
        <begin position="200"/>
        <end position="220"/>
    </location>
</feature>
<evidence type="ECO:0000313" key="2">
    <source>
        <dbReference type="EMBL" id="KAL1566919.1"/>
    </source>
</evidence>
<keyword evidence="1" id="KW-1133">Transmembrane helix</keyword>
<comment type="caution">
    <text evidence="2">The sequence shown here is derived from an EMBL/GenBank/DDBJ whole genome shotgun (WGS) entry which is preliminary data.</text>
</comment>
<protein>
    <submittedName>
        <fullName evidence="2">Uncharacterized protein</fullName>
    </submittedName>
</protein>
<keyword evidence="1" id="KW-0472">Membrane</keyword>
<organism evidence="2 3">
    <name type="scientific">Salvia divinorum</name>
    <name type="common">Maria pastora</name>
    <name type="synonym">Diviner's sage</name>
    <dbReference type="NCBI Taxonomy" id="28513"/>
    <lineage>
        <taxon>Eukaryota</taxon>
        <taxon>Viridiplantae</taxon>
        <taxon>Streptophyta</taxon>
        <taxon>Embryophyta</taxon>
        <taxon>Tracheophyta</taxon>
        <taxon>Spermatophyta</taxon>
        <taxon>Magnoliopsida</taxon>
        <taxon>eudicotyledons</taxon>
        <taxon>Gunneridae</taxon>
        <taxon>Pentapetalae</taxon>
        <taxon>asterids</taxon>
        <taxon>lamiids</taxon>
        <taxon>Lamiales</taxon>
        <taxon>Lamiaceae</taxon>
        <taxon>Nepetoideae</taxon>
        <taxon>Mentheae</taxon>
        <taxon>Salviinae</taxon>
        <taxon>Salvia</taxon>
        <taxon>Salvia subgen. Calosphace</taxon>
    </lineage>
</organism>
<evidence type="ECO:0000313" key="3">
    <source>
        <dbReference type="Proteomes" id="UP001567538"/>
    </source>
</evidence>
<evidence type="ECO:0000256" key="1">
    <source>
        <dbReference type="SAM" id="Phobius"/>
    </source>
</evidence>
<sequence length="230" mass="26296">MEPCSQCPCVVGENGDEMQGYGREETEERASSSYPDLLFHSISVLKTAQQTLEKEVLKFKEISEHTSVKCIVLDARPEFTDAGAKYRETSFVQLPASEGVPDSPRTLLTKLMEINNRDEQRELESLFVQRIEAEVEYILISKMVQNHRVGTFSEQLQMLYNPGDKTTTFKKDSWKRVNCEGTTSADEALKLQKRVCVHTSYFSLQLFLLLVILGVLFFQFSPNYIEFVPT</sequence>
<dbReference type="PANTHER" id="PTHR34562:SF8">
    <property type="entry name" value="WPP DOMAIN-INTERACTING PROTEIN 1"/>
    <property type="match status" value="1"/>
</dbReference>
<reference evidence="2 3" key="1">
    <citation type="submission" date="2024-06" db="EMBL/GenBank/DDBJ databases">
        <title>A chromosome level genome sequence of Diviner's sage (Salvia divinorum).</title>
        <authorList>
            <person name="Ford S.A."/>
            <person name="Ro D.-K."/>
            <person name="Ness R.W."/>
            <person name="Phillips M.A."/>
        </authorList>
    </citation>
    <scope>NUCLEOTIDE SEQUENCE [LARGE SCALE GENOMIC DNA]</scope>
    <source>
        <strain evidence="2">SAF-2024a</strain>
        <tissue evidence="2">Leaf</tissue>
    </source>
</reference>
<name>A0ABD1IGN9_SALDI</name>
<dbReference type="Proteomes" id="UP001567538">
    <property type="component" value="Unassembled WGS sequence"/>
</dbReference>
<gene>
    <name evidence="2" type="ORF">AAHA92_02459</name>
</gene>
<dbReference type="PANTHER" id="PTHR34562">
    <property type="entry name" value="WPP DOMAIN-INTERACTING PROTEIN 2"/>
    <property type="match status" value="1"/>
</dbReference>
<keyword evidence="1" id="KW-0812">Transmembrane</keyword>
<dbReference type="InterPro" id="IPR044696">
    <property type="entry name" value="WIP1/2/3"/>
</dbReference>
<proteinExistence type="predicted"/>
<accession>A0ABD1IGN9</accession>
<dbReference type="AlphaFoldDB" id="A0ABD1IGN9"/>
<keyword evidence="3" id="KW-1185">Reference proteome</keyword>
<dbReference type="EMBL" id="JBEAFC010000002">
    <property type="protein sequence ID" value="KAL1566919.1"/>
    <property type="molecule type" value="Genomic_DNA"/>
</dbReference>